<keyword evidence="1" id="KW-0472">Membrane</keyword>
<evidence type="ECO:0000313" key="3">
    <source>
        <dbReference type="Proteomes" id="UP001212499"/>
    </source>
</evidence>
<evidence type="ECO:0000256" key="1">
    <source>
        <dbReference type="SAM" id="Phobius"/>
    </source>
</evidence>
<dbReference type="RefSeq" id="WP_271731962.1">
    <property type="nucleotide sequence ID" value="NZ_JANQDP010000072.1"/>
</dbReference>
<dbReference type="EMBL" id="JAQMUH010000072">
    <property type="protein sequence ID" value="MDB9539186.1"/>
    <property type="molecule type" value="Genomic_DNA"/>
</dbReference>
<sequence>MTEILTNLADGNLNLTTEITWILIATALSMFSGAISAMILAGKDIGYQFSATLGALFAPAGVIPAILLSFALLNLFSSY</sequence>
<name>A0ABT5APH9_9CYAN</name>
<proteinExistence type="predicted"/>
<keyword evidence="1" id="KW-0812">Transmembrane</keyword>
<feature type="transmembrane region" description="Helical" evidence="1">
    <location>
        <begin position="20"/>
        <end position="41"/>
    </location>
</feature>
<keyword evidence="3" id="KW-1185">Reference proteome</keyword>
<reference evidence="2 3" key="1">
    <citation type="submission" date="2023-01" db="EMBL/GenBank/DDBJ databases">
        <title>Genomes from the Australian National Cyanobacteria Reference Collection.</title>
        <authorList>
            <person name="Willis A."/>
            <person name="Lee E.M.F."/>
        </authorList>
    </citation>
    <scope>NUCLEOTIDE SEQUENCE [LARGE SCALE GENOMIC DNA]</scope>
    <source>
        <strain evidence="2 3">CS-1033</strain>
    </source>
</reference>
<keyword evidence="1" id="KW-1133">Transmembrane helix</keyword>
<organism evidence="2 3">
    <name type="scientific">Anabaenopsis arnoldii</name>
    <dbReference type="NCBI Taxonomy" id="2152938"/>
    <lineage>
        <taxon>Bacteria</taxon>
        <taxon>Bacillati</taxon>
        <taxon>Cyanobacteriota</taxon>
        <taxon>Cyanophyceae</taxon>
        <taxon>Nostocales</taxon>
        <taxon>Nodulariaceae</taxon>
        <taxon>Anabaenopsis</taxon>
    </lineage>
</organism>
<feature type="transmembrane region" description="Helical" evidence="1">
    <location>
        <begin position="53"/>
        <end position="76"/>
    </location>
</feature>
<protein>
    <submittedName>
        <fullName evidence="2">Uncharacterized protein</fullName>
    </submittedName>
</protein>
<accession>A0ABT5APH9</accession>
<comment type="caution">
    <text evidence="2">The sequence shown here is derived from an EMBL/GenBank/DDBJ whole genome shotgun (WGS) entry which is preliminary data.</text>
</comment>
<evidence type="ECO:0000313" key="2">
    <source>
        <dbReference type="EMBL" id="MDB9539186.1"/>
    </source>
</evidence>
<gene>
    <name evidence="2" type="ORF">PN457_05830</name>
</gene>
<dbReference type="Proteomes" id="UP001212499">
    <property type="component" value="Unassembled WGS sequence"/>
</dbReference>